<evidence type="ECO:0000259" key="6">
    <source>
        <dbReference type="PROSITE" id="PS51285"/>
    </source>
</evidence>
<evidence type="ECO:0000313" key="8">
    <source>
        <dbReference type="Proteomes" id="UP000319801"/>
    </source>
</evidence>
<evidence type="ECO:0000256" key="3">
    <source>
        <dbReference type="ARBA" id="ARBA00022741"/>
    </source>
</evidence>
<keyword evidence="2" id="KW-0808">Transferase</keyword>
<dbReference type="AlphaFoldDB" id="A0A556VWB3"/>
<protein>
    <submittedName>
        <fullName evidence="7">Protein kinase C beta type</fullName>
    </submittedName>
</protein>
<dbReference type="Pfam" id="PF00433">
    <property type="entry name" value="Pkinase_C"/>
    <property type="match status" value="1"/>
</dbReference>
<dbReference type="GO" id="GO:0004674">
    <property type="term" value="F:protein serine/threonine kinase activity"/>
    <property type="evidence" value="ECO:0007669"/>
    <property type="project" value="UniProtKB-KW"/>
</dbReference>
<dbReference type="EMBL" id="VCAZ01000347">
    <property type="protein sequence ID" value="TUD86393.1"/>
    <property type="molecule type" value="Genomic_DNA"/>
</dbReference>
<evidence type="ECO:0000256" key="5">
    <source>
        <dbReference type="ARBA" id="ARBA00022840"/>
    </source>
</evidence>
<name>A0A556VWB3_BAGYA</name>
<organism evidence="7 8">
    <name type="scientific">Bagarius yarrelli</name>
    <name type="common">Goonch</name>
    <name type="synonym">Bagrus yarrelli</name>
    <dbReference type="NCBI Taxonomy" id="175774"/>
    <lineage>
        <taxon>Eukaryota</taxon>
        <taxon>Metazoa</taxon>
        <taxon>Chordata</taxon>
        <taxon>Craniata</taxon>
        <taxon>Vertebrata</taxon>
        <taxon>Euteleostomi</taxon>
        <taxon>Actinopterygii</taxon>
        <taxon>Neopterygii</taxon>
        <taxon>Teleostei</taxon>
        <taxon>Ostariophysi</taxon>
        <taxon>Siluriformes</taxon>
        <taxon>Sisoridae</taxon>
        <taxon>Sisorinae</taxon>
        <taxon>Bagarius</taxon>
    </lineage>
</organism>
<reference evidence="7 8" key="1">
    <citation type="journal article" date="2019" name="Genome Biol. Evol.">
        <title>Whole-Genome Sequencing of the Giant Devil Catfish, Bagarius yarrelli.</title>
        <authorList>
            <person name="Jiang W."/>
            <person name="Lv Y."/>
            <person name="Cheng L."/>
            <person name="Yang K."/>
            <person name="Chao B."/>
            <person name="Wang X."/>
            <person name="Li Y."/>
            <person name="Pan X."/>
            <person name="You X."/>
            <person name="Zhang Y."/>
            <person name="Yang J."/>
            <person name="Li J."/>
            <person name="Zhang X."/>
            <person name="Liu S."/>
            <person name="Sun C."/>
            <person name="Yang J."/>
            <person name="Shi Q."/>
        </authorList>
    </citation>
    <scope>NUCLEOTIDE SEQUENCE [LARGE SCALE GENOMIC DNA]</scope>
    <source>
        <strain evidence="7">JWS20170419001</strain>
        <tissue evidence="7">Muscle</tissue>
    </source>
</reference>
<dbReference type="Gene3D" id="3.30.200.20">
    <property type="entry name" value="Phosphorylase Kinase, domain 1"/>
    <property type="match status" value="1"/>
</dbReference>
<dbReference type="Proteomes" id="UP000319801">
    <property type="component" value="Unassembled WGS sequence"/>
</dbReference>
<dbReference type="InterPro" id="IPR000961">
    <property type="entry name" value="AGC-kinase_C"/>
</dbReference>
<evidence type="ECO:0000313" key="7">
    <source>
        <dbReference type="EMBL" id="TUD86393.1"/>
    </source>
</evidence>
<keyword evidence="1" id="KW-0723">Serine/threonine-protein kinase</keyword>
<keyword evidence="3" id="KW-0547">Nucleotide-binding</keyword>
<keyword evidence="5" id="KW-0067">ATP-binding</keyword>
<evidence type="ECO:0000256" key="2">
    <source>
        <dbReference type="ARBA" id="ARBA00022679"/>
    </source>
</evidence>
<evidence type="ECO:0000256" key="4">
    <source>
        <dbReference type="ARBA" id="ARBA00022777"/>
    </source>
</evidence>
<dbReference type="GO" id="GO:0005524">
    <property type="term" value="F:ATP binding"/>
    <property type="evidence" value="ECO:0007669"/>
    <property type="project" value="UniProtKB-KW"/>
</dbReference>
<feature type="domain" description="AGC-kinase C-terminal" evidence="6">
    <location>
        <begin position="1"/>
        <end position="84"/>
    </location>
</feature>
<evidence type="ECO:0000256" key="1">
    <source>
        <dbReference type="ARBA" id="ARBA00022527"/>
    </source>
</evidence>
<dbReference type="OrthoDB" id="63267at2759"/>
<proteinExistence type="predicted"/>
<gene>
    <name evidence="7" type="ORF">Baya_16752</name>
</gene>
<comment type="caution">
    <text evidence="7">The sequence shown here is derived from an EMBL/GenBank/DDBJ whole genome shotgun (WGS) entry which is preliminary data.</text>
</comment>
<keyword evidence="8" id="KW-1185">Reference proteome</keyword>
<accession>A0A556VWB3</accession>
<dbReference type="PROSITE" id="PS51285">
    <property type="entry name" value="AGC_KINASE_CTER"/>
    <property type="match status" value="1"/>
</dbReference>
<dbReference type="InterPro" id="IPR017892">
    <property type="entry name" value="Pkinase_C"/>
</dbReference>
<sequence>MVGQLDSPGLREVRAVGFSPQCDVTQTDMSGGCEKTRRDTSNFDKEFTKMAVELTPTDKLFIMNLDQNEFQGFSYTNPEFVIQV</sequence>
<keyword evidence="4 7" id="KW-0418">Kinase</keyword>